<proteinExistence type="predicted"/>
<protein>
    <submittedName>
        <fullName evidence="1">Uncharacterized protein</fullName>
    </submittedName>
</protein>
<evidence type="ECO:0000313" key="1">
    <source>
        <dbReference type="EMBL" id="QCO10254.1"/>
    </source>
</evidence>
<dbReference type="Proteomes" id="UP000298774">
    <property type="component" value="Plasmid p1"/>
</dbReference>
<organism evidence="1 2">
    <name type="scientific">Azospirillum brasilense</name>
    <dbReference type="NCBI Taxonomy" id="192"/>
    <lineage>
        <taxon>Bacteria</taxon>
        <taxon>Pseudomonadati</taxon>
        <taxon>Pseudomonadota</taxon>
        <taxon>Alphaproteobacteria</taxon>
        <taxon>Rhodospirillales</taxon>
        <taxon>Azospirillaceae</taxon>
        <taxon>Azospirillum</taxon>
    </lineage>
</organism>
<gene>
    <name evidence="1" type="ORF">D3868_14115</name>
</gene>
<keyword evidence="1" id="KW-0614">Plasmid</keyword>
<dbReference type="RefSeq" id="WP_035675762.1">
    <property type="nucleotide sequence ID" value="NZ_JPIR01000032.1"/>
</dbReference>
<sequence length="254" mass="26043">MAFRDIPDEDLQAFAEGRKSLDDLAATAGVSKQAVSQALRRRGIRRGASVASPAPSAPAASQTAFSGLPAASAAAPTPETFADMVRAELVNLAALAIIEGGKLLRGEKAAVGASALKAIVAAATMARAELEAVGIIDEATDELERFDIRIMSQAEADAHQDALDAEDADSDVEVFNTTEDQGNEDTPAPTPPPDLEALRMKLAGIAEMRGAAGLRALAVQHGAPAGRTAEALTAGLLDHAARHPDVAKAIRGAA</sequence>
<dbReference type="KEGG" id="abf:AMK58_15380"/>
<geneLocation type="plasmid" evidence="1 2">
    <name>p1</name>
</geneLocation>
<accession>A0A0P0F9Y5</accession>
<dbReference type="AlphaFoldDB" id="A0A0P0F9Y5"/>
<evidence type="ECO:0000313" key="2">
    <source>
        <dbReference type="Proteomes" id="UP000298774"/>
    </source>
</evidence>
<reference evidence="1 2" key="1">
    <citation type="submission" date="2018-09" db="EMBL/GenBank/DDBJ databases">
        <title>Whole genome based analysis of evolution and adaptive divergence in Indian and Brazilian strains of Azospirillum brasilense.</title>
        <authorList>
            <person name="Singh C."/>
            <person name="Tripathi A.K."/>
        </authorList>
    </citation>
    <scope>NUCLEOTIDE SEQUENCE [LARGE SCALE GENOMIC DNA]</scope>
    <source>
        <strain evidence="1 2">MTCC4038</strain>
        <plasmid evidence="1 2">p1</plasmid>
    </source>
</reference>
<dbReference type="EMBL" id="CP032340">
    <property type="protein sequence ID" value="QCO10254.1"/>
    <property type="molecule type" value="Genomic_DNA"/>
</dbReference>
<name>A0A0P0F9Y5_AZOBR</name>